<dbReference type="GO" id="GO:0016491">
    <property type="term" value="F:oxidoreductase activity"/>
    <property type="evidence" value="ECO:0007669"/>
    <property type="project" value="UniProtKB-KW"/>
</dbReference>
<dbReference type="Proteomes" id="UP000002601">
    <property type="component" value="Chromosome"/>
</dbReference>
<dbReference type="Gene3D" id="3.40.50.720">
    <property type="entry name" value="NAD(P)-binding Rossmann-like Domain"/>
    <property type="match status" value="1"/>
</dbReference>
<keyword evidence="5" id="KW-1185">Reference proteome</keyword>
<evidence type="ECO:0000313" key="4">
    <source>
        <dbReference type="EMBL" id="ACS79901.1"/>
    </source>
</evidence>
<dbReference type="Pfam" id="PF00106">
    <property type="entry name" value="adh_short"/>
    <property type="match status" value="1"/>
</dbReference>
<dbReference type="KEGG" id="dsa:Desal_1839"/>
<dbReference type="PANTHER" id="PTHR43477:SF1">
    <property type="entry name" value="DIHYDROANTICAPSIN 7-DEHYDROGENASE"/>
    <property type="match status" value="1"/>
</dbReference>
<dbReference type="FunFam" id="3.40.50.720:FF:000084">
    <property type="entry name" value="Short-chain dehydrogenase reductase"/>
    <property type="match status" value="1"/>
</dbReference>
<dbReference type="RefSeq" id="WP_015851717.1">
    <property type="nucleotide sequence ID" value="NC_012881.1"/>
</dbReference>
<dbReference type="InterPro" id="IPR020904">
    <property type="entry name" value="Sc_DH/Rdtase_CS"/>
</dbReference>
<dbReference type="PRINTS" id="PR00081">
    <property type="entry name" value="GDHRDH"/>
</dbReference>
<name>C6BTX1_MARSD</name>
<evidence type="ECO:0000256" key="2">
    <source>
        <dbReference type="ARBA" id="ARBA00023002"/>
    </source>
</evidence>
<reference evidence="4 5" key="1">
    <citation type="submission" date="2009-06" db="EMBL/GenBank/DDBJ databases">
        <title>Complete sequence of Desulfovibrio salexigens DSM 2638.</title>
        <authorList>
            <consortium name="US DOE Joint Genome Institute"/>
            <person name="Lucas S."/>
            <person name="Copeland A."/>
            <person name="Lapidus A."/>
            <person name="Glavina del Rio T."/>
            <person name="Tice H."/>
            <person name="Bruce D."/>
            <person name="Goodwin L."/>
            <person name="Pitluck S."/>
            <person name="Munk A.C."/>
            <person name="Brettin T."/>
            <person name="Detter J.C."/>
            <person name="Han C."/>
            <person name="Tapia R."/>
            <person name="Larimer F."/>
            <person name="Land M."/>
            <person name="Hauser L."/>
            <person name="Kyrpides N."/>
            <person name="Anderson I."/>
            <person name="Wall J.D."/>
            <person name="Arkin A.P."/>
            <person name="Dehal P."/>
            <person name="Chivian D."/>
            <person name="Giles B."/>
            <person name="Hazen T.C."/>
        </authorList>
    </citation>
    <scope>NUCLEOTIDE SEQUENCE [LARGE SCALE GENOMIC DNA]</scope>
    <source>
        <strain evidence="5">ATCC 14822 / DSM 2638 / NCIMB 8403 / VKM B-1763</strain>
    </source>
</reference>
<dbReference type="PANTHER" id="PTHR43477">
    <property type="entry name" value="DIHYDROANTICAPSIN 7-DEHYDROGENASE"/>
    <property type="match status" value="1"/>
</dbReference>
<dbReference type="CDD" id="cd05233">
    <property type="entry name" value="SDR_c"/>
    <property type="match status" value="1"/>
</dbReference>
<dbReference type="InterPro" id="IPR051122">
    <property type="entry name" value="SDR_DHRS6-like"/>
</dbReference>
<dbReference type="PRINTS" id="PR00080">
    <property type="entry name" value="SDRFAMILY"/>
</dbReference>
<evidence type="ECO:0000256" key="3">
    <source>
        <dbReference type="RuleBase" id="RU000363"/>
    </source>
</evidence>
<organism evidence="4 5">
    <name type="scientific">Maridesulfovibrio salexigens (strain ATCC 14822 / DSM 2638 / NCIMB 8403 / VKM B-1763)</name>
    <name type="common">Desulfovibrio salexigens</name>
    <dbReference type="NCBI Taxonomy" id="526222"/>
    <lineage>
        <taxon>Bacteria</taxon>
        <taxon>Pseudomonadati</taxon>
        <taxon>Thermodesulfobacteriota</taxon>
        <taxon>Desulfovibrionia</taxon>
        <taxon>Desulfovibrionales</taxon>
        <taxon>Desulfovibrionaceae</taxon>
        <taxon>Maridesulfovibrio</taxon>
    </lineage>
</organism>
<dbReference type="HOGENOM" id="CLU_010194_1_3_7"/>
<dbReference type="SUPFAM" id="SSF51735">
    <property type="entry name" value="NAD(P)-binding Rossmann-fold domains"/>
    <property type="match status" value="1"/>
</dbReference>
<gene>
    <name evidence="4" type="ordered locus">Desal_1839</name>
</gene>
<comment type="similarity">
    <text evidence="1 3">Belongs to the short-chain dehydrogenases/reductases (SDR) family.</text>
</comment>
<dbReference type="eggNOG" id="COG1028">
    <property type="taxonomic scope" value="Bacteria"/>
</dbReference>
<protein>
    <submittedName>
        <fullName evidence="4">Short-chain dehydrogenase/reductase SDR</fullName>
    </submittedName>
</protein>
<evidence type="ECO:0000256" key="1">
    <source>
        <dbReference type="ARBA" id="ARBA00006484"/>
    </source>
</evidence>
<dbReference type="OrthoDB" id="109589at2"/>
<keyword evidence="2" id="KW-0560">Oxidoreductase</keyword>
<dbReference type="InterPro" id="IPR036291">
    <property type="entry name" value="NAD(P)-bd_dom_sf"/>
</dbReference>
<evidence type="ECO:0000313" key="5">
    <source>
        <dbReference type="Proteomes" id="UP000002601"/>
    </source>
</evidence>
<accession>C6BTX1</accession>
<dbReference type="AlphaFoldDB" id="C6BTX1"/>
<dbReference type="STRING" id="526222.Desal_1839"/>
<sequence length="234" mass="25339">MENKTVLITGGNKGIGLELTEMFIADGANVIVAARDFSNFKYNQHPQVRTEKFDFQNVAGIPEFIAGLPAIDVLINNAGVMYATPYDEYTAESVDQVLKINIEAPVALITAVSESMKDKKYGRIVNNASIAGQIGHPDVWYGITKAGVINMTKSFAKILGPHGIVVNAVAPGPIETDMLHTIPQARRDAIKAAVYTGRFGKPEEVASAMHWLATDCPEYINGTCIDINNGSFPR</sequence>
<dbReference type="EMBL" id="CP001649">
    <property type="protein sequence ID" value="ACS79901.1"/>
    <property type="molecule type" value="Genomic_DNA"/>
</dbReference>
<dbReference type="PROSITE" id="PS00061">
    <property type="entry name" value="ADH_SHORT"/>
    <property type="match status" value="1"/>
</dbReference>
<proteinExistence type="inferred from homology"/>
<dbReference type="InterPro" id="IPR002347">
    <property type="entry name" value="SDR_fam"/>
</dbReference>